<sequence length="126" mass="13826">MCRAANNRSTTLTEPPRIRSTLPTSQPSRHDAKPASRSSTNPLHDVEPSQPSRHDAKSANRSAKSRLHGTKSANRAFTNSASSRIPFSSAPQQYCVDLVRFVLVLCRSYSNKKNSILHPVDAPCAE</sequence>
<feature type="compositionally biased region" description="Polar residues" evidence="1">
    <location>
        <begin position="71"/>
        <end position="83"/>
    </location>
</feature>
<dbReference type="EnsemblMetazoa" id="CJA25355.1">
    <property type="protein sequence ID" value="CJA25355.1"/>
    <property type="gene ID" value="WBGene00180927"/>
</dbReference>
<protein>
    <submittedName>
        <fullName evidence="2">Uncharacterized protein</fullName>
    </submittedName>
</protein>
<accession>A0A8R1E908</accession>
<feature type="region of interest" description="Disordered" evidence="1">
    <location>
        <begin position="1"/>
        <end position="83"/>
    </location>
</feature>
<evidence type="ECO:0000256" key="1">
    <source>
        <dbReference type="SAM" id="MobiDB-lite"/>
    </source>
</evidence>
<reference evidence="3" key="1">
    <citation type="submission" date="2010-08" db="EMBL/GenBank/DDBJ databases">
        <authorList>
            <consortium name="Caenorhabditis japonica Sequencing Consortium"/>
            <person name="Wilson R.K."/>
        </authorList>
    </citation>
    <scope>NUCLEOTIDE SEQUENCE [LARGE SCALE GENOMIC DNA]</scope>
    <source>
        <strain evidence="3">DF5081</strain>
    </source>
</reference>
<feature type="compositionally biased region" description="Basic and acidic residues" evidence="1">
    <location>
        <begin position="44"/>
        <end position="58"/>
    </location>
</feature>
<evidence type="ECO:0000313" key="3">
    <source>
        <dbReference type="Proteomes" id="UP000005237"/>
    </source>
</evidence>
<keyword evidence="3" id="KW-1185">Reference proteome</keyword>
<dbReference type="Proteomes" id="UP000005237">
    <property type="component" value="Unassembled WGS sequence"/>
</dbReference>
<dbReference type="AlphaFoldDB" id="A0A8R1E908"/>
<feature type="compositionally biased region" description="Polar residues" evidence="1">
    <location>
        <begin position="1"/>
        <end position="13"/>
    </location>
</feature>
<proteinExistence type="predicted"/>
<name>A0A8R1E908_CAEJA</name>
<reference evidence="2" key="2">
    <citation type="submission" date="2022-06" db="UniProtKB">
        <authorList>
            <consortium name="EnsemblMetazoa"/>
        </authorList>
    </citation>
    <scope>IDENTIFICATION</scope>
    <source>
        <strain evidence="2">DF5081</strain>
    </source>
</reference>
<organism evidence="2 3">
    <name type="scientific">Caenorhabditis japonica</name>
    <dbReference type="NCBI Taxonomy" id="281687"/>
    <lineage>
        <taxon>Eukaryota</taxon>
        <taxon>Metazoa</taxon>
        <taxon>Ecdysozoa</taxon>
        <taxon>Nematoda</taxon>
        <taxon>Chromadorea</taxon>
        <taxon>Rhabditida</taxon>
        <taxon>Rhabditina</taxon>
        <taxon>Rhabditomorpha</taxon>
        <taxon>Rhabditoidea</taxon>
        <taxon>Rhabditidae</taxon>
        <taxon>Peloderinae</taxon>
        <taxon>Caenorhabditis</taxon>
    </lineage>
</organism>
<evidence type="ECO:0000313" key="2">
    <source>
        <dbReference type="EnsemblMetazoa" id="CJA25355.1"/>
    </source>
</evidence>